<dbReference type="EMBL" id="JBIAZU010000001">
    <property type="protein sequence ID" value="MFF5287846.1"/>
    <property type="molecule type" value="Genomic_DNA"/>
</dbReference>
<dbReference type="InterPro" id="IPR018490">
    <property type="entry name" value="cNMP-bd_dom_sf"/>
</dbReference>
<dbReference type="PANTHER" id="PTHR24567:SF74">
    <property type="entry name" value="HTH-TYPE TRANSCRIPTIONAL REGULATOR ARCR"/>
    <property type="match status" value="1"/>
</dbReference>
<dbReference type="InterPro" id="IPR014710">
    <property type="entry name" value="RmlC-like_jellyroll"/>
</dbReference>
<gene>
    <name evidence="2" type="ORF">ACFY35_00310</name>
</gene>
<dbReference type="RefSeq" id="WP_020515566.1">
    <property type="nucleotide sequence ID" value="NZ_JBIAZU010000001.1"/>
</dbReference>
<feature type="domain" description="Cyclic nucleotide-binding" evidence="1">
    <location>
        <begin position="13"/>
        <end position="82"/>
    </location>
</feature>
<accession>A0ABW6W3G2</accession>
<dbReference type="SUPFAM" id="SSF51206">
    <property type="entry name" value="cAMP-binding domain-like"/>
    <property type="match status" value="1"/>
</dbReference>
<reference evidence="2 3" key="1">
    <citation type="submission" date="2024-10" db="EMBL/GenBank/DDBJ databases">
        <title>The Natural Products Discovery Center: Release of the First 8490 Sequenced Strains for Exploring Actinobacteria Biosynthetic Diversity.</title>
        <authorList>
            <person name="Kalkreuter E."/>
            <person name="Kautsar S.A."/>
            <person name="Yang D."/>
            <person name="Bader C.D."/>
            <person name="Teijaro C.N."/>
            <person name="Fluegel L."/>
            <person name="Davis C.M."/>
            <person name="Simpson J.R."/>
            <person name="Lauterbach L."/>
            <person name="Steele A.D."/>
            <person name="Gui C."/>
            <person name="Meng S."/>
            <person name="Li G."/>
            <person name="Viehrig K."/>
            <person name="Ye F."/>
            <person name="Su P."/>
            <person name="Kiefer A.F."/>
            <person name="Nichols A."/>
            <person name="Cepeda A.J."/>
            <person name="Yan W."/>
            <person name="Fan B."/>
            <person name="Jiang Y."/>
            <person name="Adhikari A."/>
            <person name="Zheng C.-J."/>
            <person name="Schuster L."/>
            <person name="Cowan T.M."/>
            <person name="Smanski M.J."/>
            <person name="Chevrette M.G."/>
            <person name="De Carvalho L.P.S."/>
            <person name="Shen B."/>
        </authorList>
    </citation>
    <scope>NUCLEOTIDE SEQUENCE [LARGE SCALE GENOMIC DNA]</scope>
    <source>
        <strain evidence="2 3">NPDC000087</strain>
    </source>
</reference>
<protein>
    <submittedName>
        <fullName evidence="2">Crp/Fnr family transcriptional regulator</fullName>
    </submittedName>
</protein>
<comment type="caution">
    <text evidence="2">The sequence shown here is derived from an EMBL/GenBank/DDBJ whole genome shotgun (WGS) entry which is preliminary data.</text>
</comment>
<organism evidence="2 3">
    <name type="scientific">Paractinoplanes globisporus</name>
    <dbReference type="NCBI Taxonomy" id="113565"/>
    <lineage>
        <taxon>Bacteria</taxon>
        <taxon>Bacillati</taxon>
        <taxon>Actinomycetota</taxon>
        <taxon>Actinomycetes</taxon>
        <taxon>Micromonosporales</taxon>
        <taxon>Micromonosporaceae</taxon>
        <taxon>Paractinoplanes</taxon>
    </lineage>
</organism>
<dbReference type="PROSITE" id="PS50042">
    <property type="entry name" value="CNMP_BINDING_3"/>
    <property type="match status" value="1"/>
</dbReference>
<dbReference type="PANTHER" id="PTHR24567">
    <property type="entry name" value="CRP FAMILY TRANSCRIPTIONAL REGULATORY PROTEIN"/>
    <property type="match status" value="1"/>
</dbReference>
<dbReference type="InterPro" id="IPR050397">
    <property type="entry name" value="Env_Response_Regulators"/>
</dbReference>
<dbReference type="Gene3D" id="2.60.120.10">
    <property type="entry name" value="Jelly Rolls"/>
    <property type="match status" value="1"/>
</dbReference>
<keyword evidence="3" id="KW-1185">Reference proteome</keyword>
<proteinExistence type="predicted"/>
<dbReference type="Proteomes" id="UP001602245">
    <property type="component" value="Unassembled WGS sequence"/>
</dbReference>
<evidence type="ECO:0000313" key="3">
    <source>
        <dbReference type="Proteomes" id="UP001602245"/>
    </source>
</evidence>
<dbReference type="Pfam" id="PF00027">
    <property type="entry name" value="cNMP_binding"/>
    <property type="match status" value="1"/>
</dbReference>
<evidence type="ECO:0000313" key="2">
    <source>
        <dbReference type="EMBL" id="MFF5287846.1"/>
    </source>
</evidence>
<sequence length="159" mass="17630">MFPSIETLAEQPFLTGLTEFQLVQLAPLAAGSMFHAGNRVCYQGAPADRFWLISSGSVYLDSEVEGQDNIVFETLRPGSVLGWSWLFPPYLWHFGAVAVTTTNCLAFDGPSVRALGRRDPALGYELATRFLHVMGDRLQSTRRRLEECRRAAGPSRPPV</sequence>
<dbReference type="CDD" id="cd00038">
    <property type="entry name" value="CAP_ED"/>
    <property type="match status" value="1"/>
</dbReference>
<dbReference type="InterPro" id="IPR000595">
    <property type="entry name" value="cNMP-bd_dom"/>
</dbReference>
<evidence type="ECO:0000259" key="1">
    <source>
        <dbReference type="PROSITE" id="PS50042"/>
    </source>
</evidence>
<name>A0ABW6W3G2_9ACTN</name>